<dbReference type="Proteomes" id="UP000320160">
    <property type="component" value="Unassembled WGS sequence"/>
</dbReference>
<organism evidence="2 3">
    <name type="scientific">Sphingorhabdus contaminans</name>
    <dbReference type="NCBI Taxonomy" id="1343899"/>
    <lineage>
        <taxon>Bacteria</taxon>
        <taxon>Pseudomonadati</taxon>
        <taxon>Pseudomonadota</taxon>
        <taxon>Alphaproteobacteria</taxon>
        <taxon>Sphingomonadales</taxon>
        <taxon>Sphingomonadaceae</taxon>
        <taxon>Sphingorhabdus</taxon>
    </lineage>
</organism>
<proteinExistence type="inferred from homology"/>
<dbReference type="EMBL" id="VKKU01000002">
    <property type="protein sequence ID" value="TSB02049.1"/>
    <property type="molecule type" value="Genomic_DNA"/>
</dbReference>
<dbReference type="Gene3D" id="2.160.10.10">
    <property type="entry name" value="Hexapeptide repeat proteins"/>
    <property type="match status" value="1"/>
</dbReference>
<dbReference type="AlphaFoldDB" id="A0A553WBH3"/>
<dbReference type="PANTHER" id="PTHR43300">
    <property type="entry name" value="ACETYLTRANSFERASE"/>
    <property type="match status" value="1"/>
</dbReference>
<dbReference type="PANTHER" id="PTHR43300:SF10">
    <property type="entry name" value="2,3,4,5-TETRAHYDROPYRIDINE-2,6-DICARBOXYLATE N-ACETYLTRANSFERASE"/>
    <property type="match status" value="1"/>
</dbReference>
<dbReference type="CDD" id="cd03358">
    <property type="entry name" value="LbH_WxcM_N_like"/>
    <property type="match status" value="1"/>
</dbReference>
<keyword evidence="3" id="KW-1185">Reference proteome</keyword>
<dbReference type="RefSeq" id="WP_143777269.1">
    <property type="nucleotide sequence ID" value="NZ_VKKU01000002.1"/>
</dbReference>
<evidence type="ECO:0000313" key="2">
    <source>
        <dbReference type="EMBL" id="TSB02049.1"/>
    </source>
</evidence>
<dbReference type="SUPFAM" id="SSF51161">
    <property type="entry name" value="Trimeric LpxA-like enzymes"/>
    <property type="match status" value="1"/>
</dbReference>
<evidence type="ECO:0000313" key="3">
    <source>
        <dbReference type="Proteomes" id="UP000320160"/>
    </source>
</evidence>
<sequence>MTDIELYETMVRDVRAGHNVKIIEPANVYECDLSDNVFIGPFCEIQRGVAIGARTRVQSHSFICEMVSIGDDCFVGHGVMFVNDRFADGGPARGDVTKWESTAIGNRVSIGSNATIMPVSICDDVVVGAGSVVTKSISKPGIYAGNPARYLRSFK</sequence>
<name>A0A553WBH3_9SPHN</name>
<comment type="caution">
    <text evidence="2">The sequence shown here is derived from an EMBL/GenBank/DDBJ whole genome shotgun (WGS) entry which is preliminary data.</text>
</comment>
<dbReference type="InterPro" id="IPR001451">
    <property type="entry name" value="Hexapep"/>
</dbReference>
<keyword evidence="2" id="KW-0808">Transferase</keyword>
<dbReference type="OrthoDB" id="9815592at2"/>
<comment type="similarity">
    <text evidence="1">Belongs to the transferase hexapeptide repeat family.</text>
</comment>
<accession>A0A553WBH3</accession>
<reference evidence="2 3" key="1">
    <citation type="submission" date="2019-07" db="EMBL/GenBank/DDBJ databases">
        <authorList>
            <person name="Park M."/>
        </authorList>
    </citation>
    <scope>NUCLEOTIDE SEQUENCE [LARGE SCALE GENOMIC DNA]</scope>
    <source>
        <strain evidence="2 3">KCTC32445</strain>
    </source>
</reference>
<dbReference type="GO" id="GO:0016740">
    <property type="term" value="F:transferase activity"/>
    <property type="evidence" value="ECO:0007669"/>
    <property type="project" value="UniProtKB-KW"/>
</dbReference>
<evidence type="ECO:0000256" key="1">
    <source>
        <dbReference type="ARBA" id="ARBA00007274"/>
    </source>
</evidence>
<dbReference type="Pfam" id="PF14602">
    <property type="entry name" value="Hexapep_2"/>
    <property type="match status" value="2"/>
</dbReference>
<gene>
    <name evidence="2" type="ORF">FOM92_13015</name>
</gene>
<protein>
    <submittedName>
        <fullName evidence="2">N-acetyltransferase</fullName>
    </submittedName>
</protein>
<dbReference type="InterPro" id="IPR050179">
    <property type="entry name" value="Trans_hexapeptide_repeat"/>
</dbReference>
<dbReference type="InterPro" id="IPR011004">
    <property type="entry name" value="Trimer_LpxA-like_sf"/>
</dbReference>